<evidence type="ECO:0000256" key="4">
    <source>
        <dbReference type="SAM" id="MobiDB-lite"/>
    </source>
</evidence>
<comment type="subcellular location">
    <subcellularLocation>
        <location evidence="2">Gas vesicle</location>
    </subcellularLocation>
</comment>
<evidence type="ECO:0000256" key="2">
    <source>
        <dbReference type="ARBA" id="ARBA00035108"/>
    </source>
</evidence>
<comment type="caution">
    <text evidence="5">The sequence shown here is derived from an EMBL/GenBank/DDBJ whole genome shotgun (WGS) entry which is preliminary data.</text>
</comment>
<keyword evidence="6" id="KW-1185">Reference proteome</keyword>
<evidence type="ECO:0000313" key="5">
    <source>
        <dbReference type="EMBL" id="MEW2365272.1"/>
    </source>
</evidence>
<dbReference type="Proteomes" id="UP001553843">
    <property type="component" value="Unassembled WGS sequence"/>
</dbReference>
<gene>
    <name evidence="5" type="ORF">AB0887_25390</name>
</gene>
<dbReference type="EMBL" id="JBEYRS010000011">
    <property type="protein sequence ID" value="MEW2365272.1"/>
    <property type="molecule type" value="Genomic_DNA"/>
</dbReference>
<accession>A0ABV3M0P5</accession>
<protein>
    <submittedName>
        <fullName evidence="5">GvpL/GvpF family gas vesicle protein</fullName>
    </submittedName>
</protein>
<proteinExistence type="inferred from homology"/>
<feature type="region of interest" description="Disordered" evidence="4">
    <location>
        <begin position="137"/>
        <end position="175"/>
    </location>
</feature>
<dbReference type="Pfam" id="PF06386">
    <property type="entry name" value="GvpL_GvpF"/>
    <property type="match status" value="1"/>
</dbReference>
<dbReference type="PANTHER" id="PTHR36852">
    <property type="entry name" value="PROTEIN GVPL 2"/>
    <property type="match status" value="1"/>
</dbReference>
<dbReference type="PANTHER" id="PTHR36852:SF1">
    <property type="entry name" value="PROTEIN GVPL 2"/>
    <property type="match status" value="1"/>
</dbReference>
<reference evidence="5 6" key="1">
    <citation type="submission" date="2024-06" db="EMBL/GenBank/DDBJ databases">
        <title>The Natural Products Discovery Center: Release of the First 8490 Sequenced Strains for Exploring Actinobacteria Biosynthetic Diversity.</title>
        <authorList>
            <person name="Kalkreuter E."/>
            <person name="Kautsar S.A."/>
            <person name="Yang D."/>
            <person name="Bader C.D."/>
            <person name="Teijaro C.N."/>
            <person name="Fluegel L."/>
            <person name="Davis C.M."/>
            <person name="Simpson J.R."/>
            <person name="Lauterbach L."/>
            <person name="Steele A.D."/>
            <person name="Gui C."/>
            <person name="Meng S."/>
            <person name="Li G."/>
            <person name="Viehrig K."/>
            <person name="Ye F."/>
            <person name="Su P."/>
            <person name="Kiefer A.F."/>
            <person name="Nichols A."/>
            <person name="Cepeda A.J."/>
            <person name="Yan W."/>
            <person name="Fan B."/>
            <person name="Jiang Y."/>
            <person name="Adhikari A."/>
            <person name="Zheng C.-J."/>
            <person name="Schuster L."/>
            <person name="Cowan T.M."/>
            <person name="Smanski M.J."/>
            <person name="Chevrette M.G."/>
            <person name="De Carvalho L.P.S."/>
            <person name="Shen B."/>
        </authorList>
    </citation>
    <scope>NUCLEOTIDE SEQUENCE [LARGE SCALE GENOMIC DNA]</scope>
    <source>
        <strain evidence="5 6">NPDC047833</strain>
    </source>
</reference>
<evidence type="ECO:0000256" key="1">
    <source>
        <dbReference type="ARBA" id="ARBA00022987"/>
    </source>
</evidence>
<evidence type="ECO:0000313" key="6">
    <source>
        <dbReference type="Proteomes" id="UP001553843"/>
    </source>
</evidence>
<organism evidence="5 6">
    <name type="scientific">Streptomyces huasconensis</name>
    <dbReference type="NCBI Taxonomy" id="1854574"/>
    <lineage>
        <taxon>Bacteria</taxon>
        <taxon>Bacillati</taxon>
        <taxon>Actinomycetota</taxon>
        <taxon>Actinomycetes</taxon>
        <taxon>Kitasatosporales</taxon>
        <taxon>Streptomycetaceae</taxon>
        <taxon>Streptomyces</taxon>
    </lineage>
</organism>
<sequence>MSLASEELRYVYAVCRPLDAPLAADLTGIGGEPPRQLAHEGLVAVVGPVPERDFAEEPLRRHLEDLDWLSDTARAHQRVIAALTSVTCPLPLRLGTVFRDDSGVRTMLQEGADRFGRVLERIDGCVEWGVKVHLESEEPARERNTGAAAQDKPLSGRDYLRQRRSRRTAQEESRQRAEAFAQSLHEKLSERADDSRLHAPQDSALSKAPGVNILNAAYLVPRVHSEEFVELVDHTKDEEHDSAGLRVELTGPWAAYSFTADDPEPGAQATERSR</sequence>
<name>A0ABV3M0P5_9ACTN</name>
<dbReference type="InterPro" id="IPR009430">
    <property type="entry name" value="GvpL/GvpF"/>
</dbReference>
<evidence type="ECO:0000256" key="3">
    <source>
        <dbReference type="ARBA" id="ARBA00035643"/>
    </source>
</evidence>
<dbReference type="RefSeq" id="WP_359772618.1">
    <property type="nucleotide sequence ID" value="NZ_JBEYRR010000001.1"/>
</dbReference>
<keyword evidence="1" id="KW-0304">Gas vesicle</keyword>
<comment type="similarity">
    <text evidence="3">Belongs to the gas vesicle GvpF/GvpL family.</text>
</comment>